<protein>
    <recommendedName>
        <fullName evidence="6">DUF4139 domain-containing protein</fullName>
    </recommendedName>
</protein>
<feature type="region of interest" description="Disordered" evidence="1">
    <location>
        <begin position="314"/>
        <end position="344"/>
    </location>
</feature>
<dbReference type="AlphaFoldDB" id="A0A409XF82"/>
<dbReference type="Pfam" id="PF13600">
    <property type="entry name" value="DUF4140"/>
    <property type="match status" value="1"/>
</dbReference>
<dbReference type="STRING" id="93625.A0A409XF82"/>
<accession>A0A409XF82</accession>
<dbReference type="InterPro" id="IPR011935">
    <property type="entry name" value="CHP02231"/>
</dbReference>
<evidence type="ECO:0000259" key="2">
    <source>
        <dbReference type="Pfam" id="PF13598"/>
    </source>
</evidence>
<dbReference type="Proteomes" id="UP000283269">
    <property type="component" value="Unassembled WGS sequence"/>
</dbReference>
<organism evidence="4 5">
    <name type="scientific">Psilocybe cyanescens</name>
    <dbReference type="NCBI Taxonomy" id="93625"/>
    <lineage>
        <taxon>Eukaryota</taxon>
        <taxon>Fungi</taxon>
        <taxon>Dikarya</taxon>
        <taxon>Basidiomycota</taxon>
        <taxon>Agaricomycotina</taxon>
        <taxon>Agaricomycetes</taxon>
        <taxon>Agaricomycetidae</taxon>
        <taxon>Agaricales</taxon>
        <taxon>Agaricineae</taxon>
        <taxon>Strophariaceae</taxon>
        <taxon>Psilocybe</taxon>
    </lineage>
</organism>
<dbReference type="InParanoid" id="A0A409XF82"/>
<evidence type="ECO:0000256" key="1">
    <source>
        <dbReference type="SAM" id="MobiDB-lite"/>
    </source>
</evidence>
<sequence length="607" mass="66896">MTTNTILDVGNEESQEINVVELIASENSKITNISLYSGRAEITRLFEVAIKAGQNKVTIIGLPGAFQEDSLRVEGHGNASIHDVIVERVVNYPSARVTGNEKESALRRERRVIEKALESAEKSRATLNGYLNTITANDFDIPRLEATLEGYTALSQKVDKQILDLEKDLAEVAAQIRLEKYANQAASARTESWKTSIDVHGQVEEEIELRIKYAVYQADWTPSYDIRVDTKAKEKAVTIMYKASITQNTGESWDNAPLTLETVTPSFGITPPVLHPWRVSTYQQPRVMPGIPMTGMSGIPMGMTMMPSPTIIRQPSYRSRSRSHSRSRSRSPRRGRSHSPDSPVFANYSSAPLILPSITQPIMVPTSSKGSVAATFRIPGLVNIPSDGGKHNVTVAQLILDATLLWYTIPASDARVHLKAKIQNNSEYMFVPGNANIYVDGSFIATTHIPSASPQEIFDCPLGLDTSIRVTYHPREKKLAKSGFYSKSLNQSFTQRITIFNTKSITIQNLKVIDRVPVSEDEKIEVKVLNPALSTTSTNNAPAKNSVQVANNVIAQWDGIEEPGVDSNAIGKDGKLNWIVSIPPQKSVSLVLQFEVNYPENLAIVGL</sequence>
<dbReference type="InterPro" id="IPR037291">
    <property type="entry name" value="DUF4139"/>
</dbReference>
<comment type="caution">
    <text evidence="4">The sequence shown here is derived from an EMBL/GenBank/DDBJ whole genome shotgun (WGS) entry which is preliminary data.</text>
</comment>
<evidence type="ECO:0008006" key="6">
    <source>
        <dbReference type="Google" id="ProtNLM"/>
    </source>
</evidence>
<dbReference type="PANTHER" id="PTHR31005">
    <property type="entry name" value="DUF4139 DOMAIN-CONTAINING PROTEIN"/>
    <property type="match status" value="1"/>
</dbReference>
<evidence type="ECO:0000313" key="5">
    <source>
        <dbReference type="Proteomes" id="UP000283269"/>
    </source>
</evidence>
<dbReference type="Pfam" id="PF13598">
    <property type="entry name" value="DUF4139"/>
    <property type="match status" value="1"/>
</dbReference>
<reference evidence="4 5" key="1">
    <citation type="journal article" date="2018" name="Evol. Lett.">
        <title>Horizontal gene cluster transfer increased hallucinogenic mushroom diversity.</title>
        <authorList>
            <person name="Reynolds H.T."/>
            <person name="Vijayakumar V."/>
            <person name="Gluck-Thaler E."/>
            <person name="Korotkin H.B."/>
            <person name="Matheny P.B."/>
            <person name="Slot J.C."/>
        </authorList>
    </citation>
    <scope>NUCLEOTIDE SEQUENCE [LARGE SCALE GENOMIC DNA]</scope>
    <source>
        <strain evidence="4 5">2631</strain>
    </source>
</reference>
<dbReference type="PANTHER" id="PTHR31005:SF8">
    <property type="entry name" value="DUF4139 DOMAIN-CONTAINING PROTEIN"/>
    <property type="match status" value="1"/>
</dbReference>
<evidence type="ECO:0000259" key="3">
    <source>
        <dbReference type="Pfam" id="PF13600"/>
    </source>
</evidence>
<dbReference type="InterPro" id="IPR025554">
    <property type="entry name" value="DUF4140"/>
</dbReference>
<name>A0A409XF82_PSICY</name>
<dbReference type="NCBIfam" id="TIGR02231">
    <property type="entry name" value="mucoidy inhibitor MuiA family protein"/>
    <property type="match status" value="2"/>
</dbReference>
<dbReference type="OrthoDB" id="10068793at2759"/>
<feature type="compositionally biased region" description="Basic residues" evidence="1">
    <location>
        <begin position="319"/>
        <end position="337"/>
    </location>
</feature>
<gene>
    <name evidence="4" type="ORF">CVT25_012811</name>
</gene>
<proteinExistence type="predicted"/>
<feature type="domain" description="DUF4140" evidence="3">
    <location>
        <begin position="34"/>
        <end position="132"/>
    </location>
</feature>
<dbReference type="EMBL" id="NHYD01001877">
    <property type="protein sequence ID" value="PPQ89432.1"/>
    <property type="molecule type" value="Genomic_DNA"/>
</dbReference>
<evidence type="ECO:0000313" key="4">
    <source>
        <dbReference type="EMBL" id="PPQ89432.1"/>
    </source>
</evidence>
<keyword evidence="5" id="KW-1185">Reference proteome</keyword>
<feature type="domain" description="DUF4139" evidence="2">
    <location>
        <begin position="209"/>
        <end position="600"/>
    </location>
</feature>